<evidence type="ECO:0000256" key="10">
    <source>
        <dbReference type="ARBA" id="ARBA00022833"/>
    </source>
</evidence>
<evidence type="ECO:0000256" key="11">
    <source>
        <dbReference type="ARBA" id="ARBA00022989"/>
    </source>
</evidence>
<dbReference type="Gene3D" id="3.30.40.10">
    <property type="entry name" value="Zinc/RING finger domain, C3HC4 (zinc finger)"/>
    <property type="match status" value="1"/>
</dbReference>
<keyword evidence="5" id="KW-0808">Transferase</keyword>
<evidence type="ECO:0000313" key="17">
    <source>
        <dbReference type="EMBL" id="KAG0495902.1"/>
    </source>
</evidence>
<organism evidence="17 18">
    <name type="scientific">Vanilla planifolia</name>
    <name type="common">Vanilla</name>
    <dbReference type="NCBI Taxonomy" id="51239"/>
    <lineage>
        <taxon>Eukaryota</taxon>
        <taxon>Viridiplantae</taxon>
        <taxon>Streptophyta</taxon>
        <taxon>Embryophyta</taxon>
        <taxon>Tracheophyta</taxon>
        <taxon>Spermatophyta</taxon>
        <taxon>Magnoliopsida</taxon>
        <taxon>Liliopsida</taxon>
        <taxon>Asparagales</taxon>
        <taxon>Orchidaceae</taxon>
        <taxon>Vanilloideae</taxon>
        <taxon>Vanilleae</taxon>
        <taxon>Vanilla</taxon>
    </lineage>
</organism>
<comment type="subcellular location">
    <subcellularLocation>
        <location evidence="2">Membrane</location>
        <topology evidence="2">Single-pass membrane protein</topology>
    </subcellularLocation>
</comment>
<evidence type="ECO:0000256" key="5">
    <source>
        <dbReference type="ARBA" id="ARBA00022679"/>
    </source>
</evidence>
<keyword evidence="7" id="KW-0479">Metal-binding</keyword>
<sequence>MSTSVPQSSGNNDEQWLDSNRGFDSGGRIMLSAVLSLVFVAIVISVHLYTRYRRRYDGVDRYVVTAAALRSGPSPAVAVAGLAPATIAALPSFAYQGAGGGGEAECAVCLSAAEEGELMRLLPGCRHVFHVACIDMWLYSHSTCPVCRAEAKAEIKVAAQEGVKEGSSRVAFASGTSVDAGEVDLERQ</sequence>
<evidence type="ECO:0000256" key="15">
    <source>
        <dbReference type="SAM" id="Phobius"/>
    </source>
</evidence>
<protein>
    <recommendedName>
        <fullName evidence="4">RING-type E3 ubiquitin transferase</fullName>
        <ecNumber evidence="4">2.3.2.27</ecNumber>
    </recommendedName>
</protein>
<dbReference type="GO" id="GO:0016567">
    <property type="term" value="P:protein ubiquitination"/>
    <property type="evidence" value="ECO:0007669"/>
    <property type="project" value="UniProtKB-UniPathway"/>
</dbReference>
<evidence type="ECO:0000313" key="18">
    <source>
        <dbReference type="Proteomes" id="UP000636800"/>
    </source>
</evidence>
<dbReference type="InterPro" id="IPR001841">
    <property type="entry name" value="Znf_RING"/>
</dbReference>
<evidence type="ECO:0000256" key="9">
    <source>
        <dbReference type="ARBA" id="ARBA00022786"/>
    </source>
</evidence>
<dbReference type="PROSITE" id="PS50089">
    <property type="entry name" value="ZF_RING_2"/>
    <property type="match status" value="1"/>
</dbReference>
<dbReference type="EMBL" id="JADCNL010000001">
    <property type="protein sequence ID" value="KAG0495902.1"/>
    <property type="molecule type" value="Genomic_DNA"/>
</dbReference>
<dbReference type="PANTHER" id="PTHR14155:SF627">
    <property type="entry name" value="OS06G0192800 PROTEIN"/>
    <property type="match status" value="1"/>
</dbReference>
<comment type="similarity">
    <text evidence="13">Belongs to the RING-type zinc finger family. ATL subfamily.</text>
</comment>
<keyword evidence="12 15" id="KW-0472">Membrane</keyword>
<evidence type="ECO:0000256" key="12">
    <source>
        <dbReference type="ARBA" id="ARBA00023136"/>
    </source>
</evidence>
<proteinExistence type="inferred from homology"/>
<keyword evidence="10" id="KW-0862">Zinc</keyword>
<dbReference type="InterPro" id="IPR053238">
    <property type="entry name" value="RING-H2_zinc_finger"/>
</dbReference>
<comment type="catalytic activity">
    <reaction evidence="1">
        <text>S-ubiquitinyl-[E2 ubiquitin-conjugating enzyme]-L-cysteine + [acceptor protein]-L-lysine = [E2 ubiquitin-conjugating enzyme]-L-cysteine + N(6)-ubiquitinyl-[acceptor protein]-L-lysine.</text>
        <dbReference type="EC" id="2.3.2.27"/>
    </reaction>
</comment>
<gene>
    <name evidence="17" type="ORF">HPP92_000593</name>
</gene>
<dbReference type="SMART" id="SM00184">
    <property type="entry name" value="RING"/>
    <property type="match status" value="1"/>
</dbReference>
<evidence type="ECO:0000259" key="16">
    <source>
        <dbReference type="PROSITE" id="PS50089"/>
    </source>
</evidence>
<evidence type="ECO:0000256" key="6">
    <source>
        <dbReference type="ARBA" id="ARBA00022692"/>
    </source>
</evidence>
<evidence type="ECO:0000256" key="3">
    <source>
        <dbReference type="ARBA" id="ARBA00004906"/>
    </source>
</evidence>
<feature type="transmembrane region" description="Helical" evidence="15">
    <location>
        <begin position="29"/>
        <end position="49"/>
    </location>
</feature>
<dbReference type="CDD" id="cd16461">
    <property type="entry name" value="RING-H2_EL5-like"/>
    <property type="match status" value="1"/>
</dbReference>
<dbReference type="AlphaFoldDB" id="A0A835S2H0"/>
<dbReference type="OrthoDB" id="25840at2759"/>
<dbReference type="GO" id="GO:0016020">
    <property type="term" value="C:membrane"/>
    <property type="evidence" value="ECO:0007669"/>
    <property type="project" value="UniProtKB-SubCell"/>
</dbReference>
<evidence type="ECO:0000256" key="7">
    <source>
        <dbReference type="ARBA" id="ARBA00022723"/>
    </source>
</evidence>
<dbReference type="UniPathway" id="UPA00143"/>
<dbReference type="PANTHER" id="PTHR14155">
    <property type="entry name" value="RING FINGER DOMAIN-CONTAINING"/>
    <property type="match status" value="1"/>
</dbReference>
<feature type="domain" description="RING-type" evidence="16">
    <location>
        <begin position="106"/>
        <end position="148"/>
    </location>
</feature>
<evidence type="ECO:0000256" key="1">
    <source>
        <dbReference type="ARBA" id="ARBA00000900"/>
    </source>
</evidence>
<comment type="pathway">
    <text evidence="3">Protein modification; protein ubiquitination.</text>
</comment>
<dbReference type="EC" id="2.3.2.27" evidence="4"/>
<comment type="caution">
    <text evidence="17">The sequence shown here is derived from an EMBL/GenBank/DDBJ whole genome shotgun (WGS) entry which is preliminary data.</text>
</comment>
<name>A0A835S2H0_VANPL</name>
<keyword evidence="8 14" id="KW-0863">Zinc-finger</keyword>
<dbReference type="Pfam" id="PF13639">
    <property type="entry name" value="zf-RING_2"/>
    <property type="match status" value="1"/>
</dbReference>
<evidence type="ECO:0000256" key="4">
    <source>
        <dbReference type="ARBA" id="ARBA00012483"/>
    </source>
</evidence>
<dbReference type="GO" id="GO:0008270">
    <property type="term" value="F:zinc ion binding"/>
    <property type="evidence" value="ECO:0007669"/>
    <property type="project" value="UniProtKB-KW"/>
</dbReference>
<evidence type="ECO:0000256" key="13">
    <source>
        <dbReference type="ARBA" id="ARBA00024209"/>
    </source>
</evidence>
<dbReference type="FunFam" id="3.30.40.10:FF:000187">
    <property type="entry name" value="E3 ubiquitin-protein ligase ATL6"/>
    <property type="match status" value="1"/>
</dbReference>
<accession>A0A835S2H0</accession>
<dbReference type="GO" id="GO:0061630">
    <property type="term" value="F:ubiquitin protein ligase activity"/>
    <property type="evidence" value="ECO:0007669"/>
    <property type="project" value="UniProtKB-EC"/>
</dbReference>
<keyword evidence="18" id="KW-1185">Reference proteome</keyword>
<reference evidence="17 18" key="1">
    <citation type="journal article" date="2020" name="Nat. Food">
        <title>A phased Vanilla planifolia genome enables genetic improvement of flavour and production.</title>
        <authorList>
            <person name="Hasing T."/>
            <person name="Tang H."/>
            <person name="Brym M."/>
            <person name="Khazi F."/>
            <person name="Huang T."/>
            <person name="Chambers A.H."/>
        </authorList>
    </citation>
    <scope>NUCLEOTIDE SEQUENCE [LARGE SCALE GENOMIC DNA]</scope>
    <source>
        <tissue evidence="17">Leaf</tissue>
    </source>
</reference>
<keyword evidence="11 15" id="KW-1133">Transmembrane helix</keyword>
<keyword evidence="9" id="KW-0833">Ubl conjugation pathway</keyword>
<dbReference type="Proteomes" id="UP000636800">
    <property type="component" value="Chromosome 1"/>
</dbReference>
<keyword evidence="6 15" id="KW-0812">Transmembrane</keyword>
<evidence type="ECO:0000256" key="8">
    <source>
        <dbReference type="ARBA" id="ARBA00022771"/>
    </source>
</evidence>
<dbReference type="InterPro" id="IPR013083">
    <property type="entry name" value="Znf_RING/FYVE/PHD"/>
</dbReference>
<evidence type="ECO:0000256" key="14">
    <source>
        <dbReference type="PROSITE-ProRule" id="PRU00175"/>
    </source>
</evidence>
<evidence type="ECO:0000256" key="2">
    <source>
        <dbReference type="ARBA" id="ARBA00004167"/>
    </source>
</evidence>
<dbReference type="SUPFAM" id="SSF57850">
    <property type="entry name" value="RING/U-box"/>
    <property type="match status" value="1"/>
</dbReference>